<dbReference type="OrthoDB" id="545347at2759"/>
<evidence type="ECO:0000313" key="3">
    <source>
        <dbReference type="EMBL" id="KAG2497465.1"/>
    </source>
</evidence>
<evidence type="ECO:0000259" key="2">
    <source>
        <dbReference type="Pfam" id="PF02517"/>
    </source>
</evidence>
<feature type="transmembrane region" description="Helical" evidence="1">
    <location>
        <begin position="7"/>
        <end position="27"/>
    </location>
</feature>
<accession>A0A835YET2</accession>
<keyword evidence="1" id="KW-0472">Membrane</keyword>
<dbReference type="Proteomes" id="UP000612055">
    <property type="component" value="Unassembled WGS sequence"/>
</dbReference>
<dbReference type="GO" id="GO:0004175">
    <property type="term" value="F:endopeptidase activity"/>
    <property type="evidence" value="ECO:0007669"/>
    <property type="project" value="UniProtKB-ARBA"/>
</dbReference>
<evidence type="ECO:0000313" key="4">
    <source>
        <dbReference type="Proteomes" id="UP000612055"/>
    </source>
</evidence>
<gene>
    <name evidence="3" type="ORF">HYH03_004620</name>
</gene>
<protein>
    <recommendedName>
        <fullName evidence="2">CAAX prenyl protease 2/Lysostaphin resistance protein A-like domain-containing protein</fullName>
    </recommendedName>
</protein>
<feature type="domain" description="CAAX prenyl protease 2/Lysostaphin resistance protein A-like" evidence="2">
    <location>
        <begin position="138"/>
        <end position="223"/>
    </location>
</feature>
<dbReference type="Pfam" id="PF02517">
    <property type="entry name" value="Rce1-like"/>
    <property type="match status" value="1"/>
</dbReference>
<dbReference type="AlphaFoldDB" id="A0A835YET2"/>
<dbReference type="PANTHER" id="PTHR43592:SF15">
    <property type="entry name" value="CAAX AMINO TERMINAL PROTEASE FAMILY PROTEIN"/>
    <property type="match status" value="1"/>
</dbReference>
<sequence>MDGINWWCYTVLGLIFLTDFTPFGALLLQGGRYAGPALAAVQWGLFVGPTLWLCGDRGWDVRRAFRLCGCNPGWLAAGAAAGVVLWCGTAAAIAARTGVSLQELTGAAAAAGGGGEGPLSGLLFGELLTRPGDAGTWAAVLGTSALSPAVAEELLYRGFLLTALRQRLGSVDAAALAAALFGAAHLSVPQFFGLTLLGGACGALTLRSGSVLPAVAAHAAYNATGIGLGVALALASR</sequence>
<organism evidence="3 4">
    <name type="scientific">Edaphochlamys debaryana</name>
    <dbReference type="NCBI Taxonomy" id="47281"/>
    <lineage>
        <taxon>Eukaryota</taxon>
        <taxon>Viridiplantae</taxon>
        <taxon>Chlorophyta</taxon>
        <taxon>core chlorophytes</taxon>
        <taxon>Chlorophyceae</taxon>
        <taxon>CS clade</taxon>
        <taxon>Chlamydomonadales</taxon>
        <taxon>Chlamydomonadales incertae sedis</taxon>
        <taxon>Edaphochlamys</taxon>
    </lineage>
</organism>
<dbReference type="EMBL" id="JAEHOE010000014">
    <property type="protein sequence ID" value="KAG2497465.1"/>
    <property type="molecule type" value="Genomic_DNA"/>
</dbReference>
<name>A0A835YET2_9CHLO</name>
<keyword evidence="4" id="KW-1185">Reference proteome</keyword>
<dbReference type="PANTHER" id="PTHR43592">
    <property type="entry name" value="CAAX AMINO TERMINAL PROTEASE"/>
    <property type="match status" value="1"/>
</dbReference>
<dbReference type="InterPro" id="IPR003675">
    <property type="entry name" value="Rce1/LyrA-like_dom"/>
</dbReference>
<feature type="transmembrane region" description="Helical" evidence="1">
    <location>
        <begin position="215"/>
        <end position="235"/>
    </location>
</feature>
<keyword evidence="1" id="KW-1133">Transmembrane helix</keyword>
<evidence type="ECO:0000256" key="1">
    <source>
        <dbReference type="SAM" id="Phobius"/>
    </source>
</evidence>
<feature type="transmembrane region" description="Helical" evidence="1">
    <location>
        <begin position="33"/>
        <end position="54"/>
    </location>
</feature>
<feature type="transmembrane region" description="Helical" evidence="1">
    <location>
        <begin position="134"/>
        <end position="156"/>
    </location>
</feature>
<feature type="transmembrane region" description="Helical" evidence="1">
    <location>
        <begin position="74"/>
        <end position="95"/>
    </location>
</feature>
<dbReference type="GO" id="GO:0080120">
    <property type="term" value="P:CAAX-box protein maturation"/>
    <property type="evidence" value="ECO:0007669"/>
    <property type="project" value="UniProtKB-ARBA"/>
</dbReference>
<reference evidence="3" key="1">
    <citation type="journal article" date="2020" name="bioRxiv">
        <title>Comparative genomics of Chlamydomonas.</title>
        <authorList>
            <person name="Craig R.J."/>
            <person name="Hasan A.R."/>
            <person name="Ness R.W."/>
            <person name="Keightley P.D."/>
        </authorList>
    </citation>
    <scope>NUCLEOTIDE SEQUENCE</scope>
    <source>
        <strain evidence="3">CCAP 11/70</strain>
    </source>
</reference>
<feature type="transmembrane region" description="Helical" evidence="1">
    <location>
        <begin position="168"/>
        <end position="188"/>
    </location>
</feature>
<comment type="caution">
    <text evidence="3">The sequence shown here is derived from an EMBL/GenBank/DDBJ whole genome shotgun (WGS) entry which is preliminary data.</text>
</comment>
<proteinExistence type="predicted"/>
<keyword evidence="1" id="KW-0812">Transmembrane</keyword>